<proteinExistence type="predicted"/>
<name>A0A6A6PWY2_9PEZI</name>
<organism evidence="2 3">
    <name type="scientific">Neohortaea acidophila</name>
    <dbReference type="NCBI Taxonomy" id="245834"/>
    <lineage>
        <taxon>Eukaryota</taxon>
        <taxon>Fungi</taxon>
        <taxon>Dikarya</taxon>
        <taxon>Ascomycota</taxon>
        <taxon>Pezizomycotina</taxon>
        <taxon>Dothideomycetes</taxon>
        <taxon>Dothideomycetidae</taxon>
        <taxon>Mycosphaerellales</taxon>
        <taxon>Teratosphaeriaceae</taxon>
        <taxon>Neohortaea</taxon>
    </lineage>
</organism>
<dbReference type="RefSeq" id="XP_033590804.1">
    <property type="nucleotide sequence ID" value="XM_033736947.1"/>
</dbReference>
<dbReference type="EMBL" id="MU001634">
    <property type="protein sequence ID" value="KAF2484234.1"/>
    <property type="molecule type" value="Genomic_DNA"/>
</dbReference>
<evidence type="ECO:0000313" key="3">
    <source>
        <dbReference type="Proteomes" id="UP000799767"/>
    </source>
</evidence>
<dbReference type="GeneID" id="54477949"/>
<evidence type="ECO:0000313" key="2">
    <source>
        <dbReference type="EMBL" id="KAF2484234.1"/>
    </source>
</evidence>
<sequence>MPYYGPGMPWYGRGAGNIQAAQQGQARMAEDLEANHQPVRPSLTRSLTCPTCQKCEDPSHERYYFAGGRGGAASYTAAPAHHFQQLDSAAEASFKSIRNGTCEATAKTQGRGGLGNYAAGLVEREEDAKRKGRKLDSQRERLRLDVEKGVDDALAMPARAKLPLSSPKDVSAPGAR</sequence>
<keyword evidence="3" id="KW-1185">Reference proteome</keyword>
<gene>
    <name evidence="2" type="ORF">BDY17DRAFT_323102</name>
</gene>
<accession>A0A6A6PWY2</accession>
<evidence type="ECO:0000256" key="1">
    <source>
        <dbReference type="SAM" id="MobiDB-lite"/>
    </source>
</evidence>
<dbReference type="Proteomes" id="UP000799767">
    <property type="component" value="Unassembled WGS sequence"/>
</dbReference>
<feature type="region of interest" description="Disordered" evidence="1">
    <location>
        <begin position="155"/>
        <end position="176"/>
    </location>
</feature>
<dbReference type="OrthoDB" id="4159136at2759"/>
<protein>
    <submittedName>
        <fullName evidence="2">Uncharacterized protein</fullName>
    </submittedName>
</protein>
<reference evidence="2" key="1">
    <citation type="journal article" date="2020" name="Stud. Mycol.">
        <title>101 Dothideomycetes genomes: a test case for predicting lifestyles and emergence of pathogens.</title>
        <authorList>
            <person name="Haridas S."/>
            <person name="Albert R."/>
            <person name="Binder M."/>
            <person name="Bloem J."/>
            <person name="Labutti K."/>
            <person name="Salamov A."/>
            <person name="Andreopoulos B."/>
            <person name="Baker S."/>
            <person name="Barry K."/>
            <person name="Bills G."/>
            <person name="Bluhm B."/>
            <person name="Cannon C."/>
            <person name="Castanera R."/>
            <person name="Culley D."/>
            <person name="Daum C."/>
            <person name="Ezra D."/>
            <person name="Gonzalez J."/>
            <person name="Henrissat B."/>
            <person name="Kuo A."/>
            <person name="Liang C."/>
            <person name="Lipzen A."/>
            <person name="Lutzoni F."/>
            <person name="Magnuson J."/>
            <person name="Mondo S."/>
            <person name="Nolan M."/>
            <person name="Ohm R."/>
            <person name="Pangilinan J."/>
            <person name="Park H.-J."/>
            <person name="Ramirez L."/>
            <person name="Alfaro M."/>
            <person name="Sun H."/>
            <person name="Tritt A."/>
            <person name="Yoshinaga Y."/>
            <person name="Zwiers L.-H."/>
            <person name="Turgeon B."/>
            <person name="Goodwin S."/>
            <person name="Spatafora J."/>
            <person name="Crous P."/>
            <person name="Grigoriev I."/>
        </authorList>
    </citation>
    <scope>NUCLEOTIDE SEQUENCE</scope>
    <source>
        <strain evidence="2">CBS 113389</strain>
    </source>
</reference>
<dbReference type="AlphaFoldDB" id="A0A6A6PWY2"/>